<evidence type="ECO:0000313" key="2">
    <source>
        <dbReference type="Proteomes" id="UP000828941"/>
    </source>
</evidence>
<dbReference type="EMBL" id="CM039430">
    <property type="protein sequence ID" value="KAI4345245.1"/>
    <property type="molecule type" value="Genomic_DNA"/>
</dbReference>
<keyword evidence="2" id="KW-1185">Reference proteome</keyword>
<protein>
    <submittedName>
        <fullName evidence="1">Uncharacterized protein</fullName>
    </submittedName>
</protein>
<evidence type="ECO:0000313" key="1">
    <source>
        <dbReference type="EMBL" id="KAI4345245.1"/>
    </source>
</evidence>
<sequence length="145" mass="16228">MWLHRTNGNTAFHLKLLGKIRSHSKVLLRPPIDLNLNNVAGLTLIKANGSKAEIIGKCIMHYAKQWLPGMDMGELKGYGLRKNGLQFSTFSGKEKENNGYSKEQKTIVENLVSITPSQQEVLSCKFLLQIQKMAMMHAASLALDF</sequence>
<accession>A0ACB9PF38</accession>
<dbReference type="Proteomes" id="UP000828941">
    <property type="component" value="Chromosome 5"/>
</dbReference>
<reference evidence="1 2" key="1">
    <citation type="journal article" date="2022" name="DNA Res.">
        <title>Chromosomal-level genome assembly of the orchid tree Bauhinia variegata (Leguminosae; Cercidoideae) supports the allotetraploid origin hypothesis of Bauhinia.</title>
        <authorList>
            <person name="Zhong Y."/>
            <person name="Chen Y."/>
            <person name="Zheng D."/>
            <person name="Pang J."/>
            <person name="Liu Y."/>
            <person name="Luo S."/>
            <person name="Meng S."/>
            <person name="Qian L."/>
            <person name="Wei D."/>
            <person name="Dai S."/>
            <person name="Zhou R."/>
        </authorList>
    </citation>
    <scope>NUCLEOTIDE SEQUENCE [LARGE SCALE GENOMIC DNA]</scope>
    <source>
        <strain evidence="1">BV-YZ2020</strain>
    </source>
</reference>
<proteinExistence type="predicted"/>
<organism evidence="1 2">
    <name type="scientific">Bauhinia variegata</name>
    <name type="common">Purple orchid tree</name>
    <name type="synonym">Phanera variegata</name>
    <dbReference type="NCBI Taxonomy" id="167791"/>
    <lineage>
        <taxon>Eukaryota</taxon>
        <taxon>Viridiplantae</taxon>
        <taxon>Streptophyta</taxon>
        <taxon>Embryophyta</taxon>
        <taxon>Tracheophyta</taxon>
        <taxon>Spermatophyta</taxon>
        <taxon>Magnoliopsida</taxon>
        <taxon>eudicotyledons</taxon>
        <taxon>Gunneridae</taxon>
        <taxon>Pentapetalae</taxon>
        <taxon>rosids</taxon>
        <taxon>fabids</taxon>
        <taxon>Fabales</taxon>
        <taxon>Fabaceae</taxon>
        <taxon>Cercidoideae</taxon>
        <taxon>Cercideae</taxon>
        <taxon>Bauhiniinae</taxon>
        <taxon>Bauhinia</taxon>
    </lineage>
</organism>
<gene>
    <name evidence="1" type="ORF">L6164_012385</name>
</gene>
<name>A0ACB9PF38_BAUVA</name>
<comment type="caution">
    <text evidence="1">The sequence shown here is derived from an EMBL/GenBank/DDBJ whole genome shotgun (WGS) entry which is preliminary data.</text>
</comment>